<evidence type="ECO:0000313" key="12">
    <source>
        <dbReference type="EMBL" id="GMH16561.1"/>
    </source>
</evidence>
<proteinExistence type="inferred from homology"/>
<keyword evidence="4" id="KW-0805">Transcription regulation</keyword>
<reference evidence="12" key="1">
    <citation type="submission" date="2023-05" db="EMBL/GenBank/DDBJ databases">
        <title>Nepenthes gracilis genome sequencing.</title>
        <authorList>
            <person name="Fukushima K."/>
        </authorList>
    </citation>
    <scope>NUCLEOTIDE SEQUENCE</scope>
    <source>
        <strain evidence="12">SING2019-196</strain>
    </source>
</reference>
<dbReference type="InterPro" id="IPR036390">
    <property type="entry name" value="WH_DNA-bd_sf"/>
</dbReference>
<evidence type="ECO:0000313" key="13">
    <source>
        <dbReference type="Proteomes" id="UP001279734"/>
    </source>
</evidence>
<dbReference type="GO" id="GO:0000978">
    <property type="term" value="F:RNA polymerase II cis-regulatory region sequence-specific DNA binding"/>
    <property type="evidence" value="ECO:0007669"/>
    <property type="project" value="TreeGrafter"/>
</dbReference>
<keyword evidence="13" id="KW-1185">Reference proteome</keyword>
<protein>
    <recommendedName>
        <fullName evidence="11">HSF-type DNA-binding domain-containing protein</fullName>
    </recommendedName>
</protein>
<evidence type="ECO:0000256" key="2">
    <source>
        <dbReference type="ARBA" id="ARBA00011233"/>
    </source>
</evidence>
<name>A0AAD3XUA3_NEPGR</name>
<evidence type="ECO:0000256" key="6">
    <source>
        <dbReference type="ARBA" id="ARBA00023125"/>
    </source>
</evidence>
<comment type="subunit">
    <text evidence="2">Homotrimer.</text>
</comment>
<dbReference type="PANTHER" id="PTHR10015:SF332">
    <property type="entry name" value="HEAT STRESS TRANSCRIPTION FACTOR C-1"/>
    <property type="match status" value="1"/>
</dbReference>
<dbReference type="GO" id="GO:0005634">
    <property type="term" value="C:nucleus"/>
    <property type="evidence" value="ECO:0007669"/>
    <property type="project" value="UniProtKB-SubCell"/>
</dbReference>
<keyword evidence="6" id="KW-0238">DNA-binding</keyword>
<dbReference type="Proteomes" id="UP001279734">
    <property type="component" value="Unassembled WGS sequence"/>
</dbReference>
<comment type="subcellular location">
    <subcellularLocation>
        <location evidence="1">Nucleus</location>
    </subcellularLocation>
</comment>
<dbReference type="PRINTS" id="PR00056">
    <property type="entry name" value="HSFDOMAIN"/>
</dbReference>
<accession>A0AAD3XUA3</accession>
<dbReference type="FunFam" id="1.10.10.10:FF:000037">
    <property type="entry name" value="Heat stress transcription factor B-4"/>
    <property type="match status" value="1"/>
</dbReference>
<dbReference type="InterPro" id="IPR036388">
    <property type="entry name" value="WH-like_DNA-bd_sf"/>
</dbReference>
<sequence>MEADSVAPFVMKTYKIVSDPLTDNFIAWGRENNSFIVADPLEFSRTILPAHFKHDNFSSFVRQLNSYGFRKVDPDRWEFAHEWFLRGQMRLLKNIVRRKHCARAVRSHGGGGGREDMLAEIGRLKEQQNAMDREVQGMTKRLEATERRPEQMMAFLLKVVDNPEILPRLILEREGTRRRELLSAADKKRRLMTEASISVKSEENDGSTPLGLAFSPEANFGNDAFGLWSPLPETCNTTVGCFSGMYNSGGPLEAYQQPQTRAAATNTALSMGPTTVFGHSESPVTADGGYHSSSGLTGYLPVLPNSAVAEVNLPPYPFSMLGDGF</sequence>
<dbReference type="Gene3D" id="1.10.10.10">
    <property type="entry name" value="Winged helix-like DNA-binding domain superfamily/Winged helix DNA-binding domain"/>
    <property type="match status" value="1"/>
</dbReference>
<evidence type="ECO:0000259" key="11">
    <source>
        <dbReference type="PROSITE" id="PS00434"/>
    </source>
</evidence>
<organism evidence="12 13">
    <name type="scientific">Nepenthes gracilis</name>
    <name type="common">Slender pitcher plant</name>
    <dbReference type="NCBI Taxonomy" id="150966"/>
    <lineage>
        <taxon>Eukaryota</taxon>
        <taxon>Viridiplantae</taxon>
        <taxon>Streptophyta</taxon>
        <taxon>Embryophyta</taxon>
        <taxon>Tracheophyta</taxon>
        <taxon>Spermatophyta</taxon>
        <taxon>Magnoliopsida</taxon>
        <taxon>eudicotyledons</taxon>
        <taxon>Gunneridae</taxon>
        <taxon>Pentapetalae</taxon>
        <taxon>Caryophyllales</taxon>
        <taxon>Nepenthaceae</taxon>
        <taxon>Nepenthes</taxon>
    </lineage>
</organism>
<dbReference type="GO" id="GO:0003700">
    <property type="term" value="F:DNA-binding transcription factor activity"/>
    <property type="evidence" value="ECO:0007669"/>
    <property type="project" value="InterPro"/>
</dbReference>
<dbReference type="PANTHER" id="PTHR10015">
    <property type="entry name" value="HEAT SHOCK TRANSCRIPTION FACTOR"/>
    <property type="match status" value="1"/>
</dbReference>
<evidence type="ECO:0000256" key="3">
    <source>
        <dbReference type="ARBA" id="ARBA00022553"/>
    </source>
</evidence>
<dbReference type="GO" id="GO:0034605">
    <property type="term" value="P:cellular response to heat"/>
    <property type="evidence" value="ECO:0007669"/>
    <property type="project" value="TreeGrafter"/>
</dbReference>
<keyword evidence="8" id="KW-0539">Nucleus</keyword>
<dbReference type="EMBL" id="BSYO01000016">
    <property type="protein sequence ID" value="GMH16561.1"/>
    <property type="molecule type" value="Genomic_DNA"/>
</dbReference>
<evidence type="ECO:0000256" key="9">
    <source>
        <dbReference type="RuleBase" id="RU004020"/>
    </source>
</evidence>
<comment type="similarity">
    <text evidence="9">Belongs to the HSF family.</text>
</comment>
<dbReference type="SMART" id="SM00415">
    <property type="entry name" value="HSF"/>
    <property type="match status" value="1"/>
</dbReference>
<dbReference type="Pfam" id="PF00447">
    <property type="entry name" value="HSF_DNA-bind"/>
    <property type="match status" value="1"/>
</dbReference>
<evidence type="ECO:0000256" key="1">
    <source>
        <dbReference type="ARBA" id="ARBA00004123"/>
    </source>
</evidence>
<keyword evidence="10" id="KW-0175">Coiled coil</keyword>
<evidence type="ECO:0000256" key="7">
    <source>
        <dbReference type="ARBA" id="ARBA00023163"/>
    </source>
</evidence>
<dbReference type="AlphaFoldDB" id="A0AAD3XUA3"/>
<comment type="caution">
    <text evidence="12">The sequence shown here is derived from an EMBL/GenBank/DDBJ whole genome shotgun (WGS) entry which is preliminary data.</text>
</comment>
<keyword evidence="3" id="KW-0597">Phosphoprotein</keyword>
<dbReference type="InterPro" id="IPR000232">
    <property type="entry name" value="HSF_DNA-bd"/>
</dbReference>
<dbReference type="PROSITE" id="PS00434">
    <property type="entry name" value="HSF_DOMAIN"/>
    <property type="match status" value="1"/>
</dbReference>
<evidence type="ECO:0000256" key="4">
    <source>
        <dbReference type="ARBA" id="ARBA00023015"/>
    </source>
</evidence>
<evidence type="ECO:0000256" key="8">
    <source>
        <dbReference type="ARBA" id="ARBA00023242"/>
    </source>
</evidence>
<dbReference type="GO" id="GO:0006357">
    <property type="term" value="P:regulation of transcription by RNA polymerase II"/>
    <property type="evidence" value="ECO:0007669"/>
    <property type="project" value="TreeGrafter"/>
</dbReference>
<keyword evidence="7" id="KW-0804">Transcription</keyword>
<keyword evidence="5" id="KW-0346">Stress response</keyword>
<evidence type="ECO:0000256" key="5">
    <source>
        <dbReference type="ARBA" id="ARBA00023016"/>
    </source>
</evidence>
<evidence type="ECO:0000256" key="10">
    <source>
        <dbReference type="SAM" id="Coils"/>
    </source>
</evidence>
<gene>
    <name evidence="12" type="ORF">Nepgr_018402</name>
</gene>
<dbReference type="SUPFAM" id="SSF46785">
    <property type="entry name" value="Winged helix' DNA-binding domain"/>
    <property type="match status" value="1"/>
</dbReference>
<feature type="domain" description="HSF-type DNA-binding" evidence="11">
    <location>
        <begin position="48"/>
        <end position="72"/>
    </location>
</feature>
<feature type="coiled-coil region" evidence="10">
    <location>
        <begin position="114"/>
        <end position="148"/>
    </location>
</feature>